<feature type="domain" description="FecR protein" evidence="2">
    <location>
        <begin position="167"/>
        <end position="261"/>
    </location>
</feature>
<keyword evidence="1" id="KW-0812">Transmembrane</keyword>
<organism evidence="4 5">
    <name type="scientific">Chitinophaga hostae</name>
    <dbReference type="NCBI Taxonomy" id="2831022"/>
    <lineage>
        <taxon>Bacteria</taxon>
        <taxon>Pseudomonadati</taxon>
        <taxon>Bacteroidota</taxon>
        <taxon>Chitinophagia</taxon>
        <taxon>Chitinophagales</taxon>
        <taxon>Chitinophagaceae</taxon>
        <taxon>Chitinophaga</taxon>
    </lineage>
</organism>
<evidence type="ECO:0000313" key="4">
    <source>
        <dbReference type="EMBL" id="MBS0027625.1"/>
    </source>
</evidence>
<feature type="transmembrane region" description="Helical" evidence="1">
    <location>
        <begin position="75"/>
        <end position="96"/>
    </location>
</feature>
<keyword evidence="1" id="KW-0472">Membrane</keyword>
<dbReference type="PANTHER" id="PTHR30273:SF2">
    <property type="entry name" value="PROTEIN FECR"/>
    <property type="match status" value="1"/>
</dbReference>
<dbReference type="PIRSF" id="PIRSF018266">
    <property type="entry name" value="FecR"/>
    <property type="match status" value="1"/>
</dbReference>
<proteinExistence type="predicted"/>
<dbReference type="Proteomes" id="UP000676386">
    <property type="component" value="Unassembled WGS sequence"/>
</dbReference>
<dbReference type="Pfam" id="PF16344">
    <property type="entry name" value="FecR_C"/>
    <property type="match status" value="1"/>
</dbReference>
<keyword evidence="5" id="KW-1185">Reference proteome</keyword>
<reference evidence="4 5" key="1">
    <citation type="submission" date="2021-04" db="EMBL/GenBank/DDBJ databases">
        <title>Chitinophaga sp. nov., isolated from the rhizosphere soil.</title>
        <authorList>
            <person name="He S."/>
        </authorList>
    </citation>
    <scope>NUCLEOTIDE SEQUENCE [LARGE SCALE GENOMIC DNA]</scope>
    <source>
        <strain evidence="4 5">2R12</strain>
    </source>
</reference>
<protein>
    <submittedName>
        <fullName evidence="4">FecR domain-containing protein</fullName>
    </submittedName>
</protein>
<gene>
    <name evidence="4" type="ORF">KE626_09925</name>
</gene>
<evidence type="ECO:0000259" key="3">
    <source>
        <dbReference type="Pfam" id="PF16344"/>
    </source>
</evidence>
<dbReference type="Gene3D" id="3.55.50.30">
    <property type="match status" value="1"/>
</dbReference>
<dbReference type="Gene3D" id="2.60.120.1440">
    <property type="match status" value="1"/>
</dbReference>
<dbReference type="EMBL" id="JAGTXB010000004">
    <property type="protein sequence ID" value="MBS0027625.1"/>
    <property type="molecule type" value="Genomic_DNA"/>
</dbReference>
<name>A0ABS5IXN0_9BACT</name>
<dbReference type="RefSeq" id="WP_211972731.1">
    <property type="nucleotide sequence ID" value="NZ_CBFHAM010000001.1"/>
</dbReference>
<dbReference type="PANTHER" id="PTHR30273">
    <property type="entry name" value="PERIPLASMIC SIGNAL SENSOR AND SIGMA FACTOR ACTIVATOR FECR-RELATED"/>
    <property type="match status" value="1"/>
</dbReference>
<evidence type="ECO:0000256" key="1">
    <source>
        <dbReference type="SAM" id="Phobius"/>
    </source>
</evidence>
<feature type="domain" description="Protein FecR C-terminal" evidence="3">
    <location>
        <begin position="304"/>
        <end position="373"/>
    </location>
</feature>
<dbReference type="InterPro" id="IPR032508">
    <property type="entry name" value="FecR_C"/>
</dbReference>
<dbReference type="InterPro" id="IPR006860">
    <property type="entry name" value="FecR"/>
</dbReference>
<keyword evidence="1" id="KW-1133">Transmembrane helix</keyword>
<accession>A0ABS5IXN0</accession>
<comment type="caution">
    <text evidence="4">The sequence shown here is derived from an EMBL/GenBank/DDBJ whole genome shotgun (WGS) entry which is preliminary data.</text>
</comment>
<sequence>MDTSDKDINWDKLLAALEGTNTELLNAQEEAMLKESKEIKERLAVHDKFPVNEGWQRFTAARDIHRPRIKWWKPAWEIAAAAAVLAVVITAGLRFWKKESTHHPLAASQADLQPSTRVQLLGNGKRIVLDSVSQTLQYKNGVQVQANSASIVYEAKNGKEETITMDTLLVPRGNKIRVTLADGTVVWMNADSRLVCPTAFNGKTREVSMEGEAFFEVAANSQQPFVVHTAKIDIQVLGTGFNVNTYETTSVQTTLTSGKVRVGQESSGIILTPGEQSCYNEETGALRKKAVDIRIFTAWKDNNIYFEDASLSDITTSLGRSFDYDFKFEDASLAALSFTLDMQRPTNLQDVLNRIHLTIGDVKFRVQGRMVYISR</sequence>
<dbReference type="Pfam" id="PF04773">
    <property type="entry name" value="FecR"/>
    <property type="match status" value="1"/>
</dbReference>
<evidence type="ECO:0000259" key="2">
    <source>
        <dbReference type="Pfam" id="PF04773"/>
    </source>
</evidence>
<dbReference type="InterPro" id="IPR012373">
    <property type="entry name" value="Ferrdict_sens_TM"/>
</dbReference>
<evidence type="ECO:0000313" key="5">
    <source>
        <dbReference type="Proteomes" id="UP000676386"/>
    </source>
</evidence>